<dbReference type="PROSITE" id="PS51186">
    <property type="entry name" value="GNAT"/>
    <property type="match status" value="1"/>
</dbReference>
<keyword evidence="2" id="KW-0808">Transferase</keyword>
<dbReference type="Proteomes" id="UP000241229">
    <property type="component" value="Unassembled WGS sequence"/>
</dbReference>
<dbReference type="EMBL" id="PXYK01000021">
    <property type="protein sequence ID" value="PSJ56517.1"/>
    <property type="molecule type" value="Genomic_DNA"/>
</dbReference>
<dbReference type="Pfam" id="PF13302">
    <property type="entry name" value="Acetyltransf_3"/>
    <property type="match status" value="1"/>
</dbReference>
<reference evidence="2 3" key="1">
    <citation type="submission" date="2018-03" db="EMBL/GenBank/DDBJ databases">
        <title>The draft genome of Mesorhizobium sp. 6GN-30.</title>
        <authorList>
            <person name="Liu L."/>
            <person name="Li L."/>
            <person name="Wang T."/>
            <person name="Zhang X."/>
            <person name="Liang L."/>
        </authorList>
    </citation>
    <scope>NUCLEOTIDE SEQUENCE [LARGE SCALE GENOMIC DNA]</scope>
    <source>
        <strain evidence="2 3">6GN30</strain>
    </source>
</reference>
<evidence type="ECO:0000259" key="1">
    <source>
        <dbReference type="PROSITE" id="PS51186"/>
    </source>
</evidence>
<dbReference type="AlphaFoldDB" id="A0A2P7S216"/>
<keyword evidence="3" id="KW-1185">Reference proteome</keyword>
<protein>
    <submittedName>
        <fullName evidence="2">GNAT family N-acetyltransferase</fullName>
    </submittedName>
</protein>
<gene>
    <name evidence="2" type="ORF">C7I84_20315</name>
</gene>
<dbReference type="InterPro" id="IPR000182">
    <property type="entry name" value="GNAT_dom"/>
</dbReference>
<dbReference type="SUPFAM" id="SSF55729">
    <property type="entry name" value="Acyl-CoA N-acyltransferases (Nat)"/>
    <property type="match status" value="1"/>
</dbReference>
<dbReference type="RefSeq" id="WP_106774046.1">
    <property type="nucleotide sequence ID" value="NZ_PXYK01000021.1"/>
</dbReference>
<dbReference type="InterPro" id="IPR051531">
    <property type="entry name" value="N-acetyltransferase"/>
</dbReference>
<proteinExistence type="predicted"/>
<dbReference type="GO" id="GO:0016747">
    <property type="term" value="F:acyltransferase activity, transferring groups other than amino-acyl groups"/>
    <property type="evidence" value="ECO:0007669"/>
    <property type="project" value="InterPro"/>
</dbReference>
<organism evidence="2 3">
    <name type="scientific">Kumtagia ephedrae</name>
    <dbReference type="NCBI Taxonomy" id="2116701"/>
    <lineage>
        <taxon>Bacteria</taxon>
        <taxon>Pseudomonadati</taxon>
        <taxon>Pseudomonadota</taxon>
        <taxon>Alphaproteobacteria</taxon>
        <taxon>Hyphomicrobiales</taxon>
        <taxon>Phyllobacteriaceae</taxon>
        <taxon>Kumtagia</taxon>
    </lineage>
</organism>
<dbReference type="PANTHER" id="PTHR43792">
    <property type="entry name" value="GNAT FAMILY, PUTATIVE (AFU_ORTHOLOGUE AFUA_3G00765)-RELATED-RELATED"/>
    <property type="match status" value="1"/>
</dbReference>
<sequence length="183" mass="20631">MPEATLVRIPSLETARTVLRAHQPGDFDAYARMWTVPAVTRFIGGRARSREESWIRFLRHAGMWAMTGFGFWAIEEKESGRLLGEAGFHELRRDLTPSIEGFAEAGWSLVPEAHGRGIATEVVGAVVAWGDRELRGRRQVCIIDPKNHASLRVAQKCGFRDPVEARLGEETVLLFERERMVFA</sequence>
<evidence type="ECO:0000313" key="3">
    <source>
        <dbReference type="Proteomes" id="UP000241229"/>
    </source>
</evidence>
<feature type="domain" description="N-acetyltransferase" evidence="1">
    <location>
        <begin position="17"/>
        <end position="180"/>
    </location>
</feature>
<evidence type="ECO:0000313" key="2">
    <source>
        <dbReference type="EMBL" id="PSJ56517.1"/>
    </source>
</evidence>
<comment type="caution">
    <text evidence="2">The sequence shown here is derived from an EMBL/GenBank/DDBJ whole genome shotgun (WGS) entry which is preliminary data.</text>
</comment>
<name>A0A2P7S216_9HYPH</name>
<dbReference type="PANTHER" id="PTHR43792:SF16">
    <property type="entry name" value="N-ACETYLTRANSFERASE DOMAIN-CONTAINING PROTEIN"/>
    <property type="match status" value="1"/>
</dbReference>
<accession>A0A2P7S216</accession>
<dbReference type="Gene3D" id="3.40.630.30">
    <property type="match status" value="1"/>
</dbReference>
<dbReference type="InterPro" id="IPR016181">
    <property type="entry name" value="Acyl_CoA_acyltransferase"/>
</dbReference>
<dbReference type="OrthoDB" id="6293260at2"/>